<feature type="domain" description="DUF6644" evidence="2">
    <location>
        <begin position="9"/>
        <end position="161"/>
    </location>
</feature>
<comment type="caution">
    <text evidence="3">The sequence shown here is derived from an EMBL/GenBank/DDBJ whole genome shotgun (WGS) entry which is preliminary data.</text>
</comment>
<reference evidence="3 4" key="1">
    <citation type="submission" date="2019-09" db="EMBL/GenBank/DDBJ databases">
        <title>Genome sequence and assembly of Adhaeribacter sp.</title>
        <authorList>
            <person name="Chhetri G."/>
        </authorList>
    </citation>
    <scope>NUCLEOTIDE SEQUENCE [LARGE SCALE GENOMIC DNA]</scope>
    <source>
        <strain evidence="3 4">DK36</strain>
    </source>
</reference>
<evidence type="ECO:0000313" key="4">
    <source>
        <dbReference type="Proteomes" id="UP000323426"/>
    </source>
</evidence>
<feature type="transmembrane region" description="Helical" evidence="1">
    <location>
        <begin position="105"/>
        <end position="129"/>
    </location>
</feature>
<feature type="transmembrane region" description="Helical" evidence="1">
    <location>
        <begin position="33"/>
        <end position="55"/>
    </location>
</feature>
<dbReference type="EMBL" id="VWSF01000013">
    <property type="protein sequence ID" value="KAA5543466.1"/>
    <property type="molecule type" value="Genomic_DNA"/>
</dbReference>
<dbReference type="RefSeq" id="WP_150089814.1">
    <property type="nucleotide sequence ID" value="NZ_VWSF01000013.1"/>
</dbReference>
<keyword evidence="1" id="KW-0812">Transmembrane</keyword>
<protein>
    <recommendedName>
        <fullName evidence="2">DUF6644 domain-containing protein</fullName>
    </recommendedName>
</protein>
<feature type="transmembrane region" description="Helical" evidence="1">
    <location>
        <begin position="141"/>
        <end position="161"/>
    </location>
</feature>
<feature type="transmembrane region" description="Helical" evidence="1">
    <location>
        <begin position="76"/>
        <end position="99"/>
    </location>
</feature>
<evidence type="ECO:0000256" key="1">
    <source>
        <dbReference type="SAM" id="Phobius"/>
    </source>
</evidence>
<organism evidence="3 4">
    <name type="scientific">Adhaeribacter rhizoryzae</name>
    <dbReference type="NCBI Taxonomy" id="2607907"/>
    <lineage>
        <taxon>Bacteria</taxon>
        <taxon>Pseudomonadati</taxon>
        <taxon>Bacteroidota</taxon>
        <taxon>Cytophagia</taxon>
        <taxon>Cytophagales</taxon>
        <taxon>Hymenobacteraceae</taxon>
        <taxon>Adhaeribacter</taxon>
    </lineage>
</organism>
<gene>
    <name evidence="3" type="ORF">F0145_16235</name>
</gene>
<dbReference type="Pfam" id="PF20349">
    <property type="entry name" value="DUF6644"/>
    <property type="match status" value="1"/>
</dbReference>
<evidence type="ECO:0000259" key="2">
    <source>
        <dbReference type="Pfam" id="PF20349"/>
    </source>
</evidence>
<keyword evidence="1" id="KW-0472">Membrane</keyword>
<dbReference type="InterPro" id="IPR046586">
    <property type="entry name" value="DUF6644"/>
</dbReference>
<keyword evidence="1" id="KW-1133">Transmembrane helix</keyword>
<keyword evidence="4" id="KW-1185">Reference proteome</keyword>
<dbReference type="Proteomes" id="UP000323426">
    <property type="component" value="Unassembled WGS sequence"/>
</dbReference>
<evidence type="ECO:0000313" key="3">
    <source>
        <dbReference type="EMBL" id="KAA5543466.1"/>
    </source>
</evidence>
<dbReference type="AlphaFoldDB" id="A0A5M6DAB5"/>
<name>A0A5M6DAB5_9BACT</name>
<accession>A0A5M6DAB5</accession>
<proteinExistence type="predicted"/>
<sequence length="162" mass="18056">MAALVTEVFRWLEDSVWAVTIRQSVWLYPALEVVHILGIVIIVGAAFMFDLRLLGFGREISVQHLAGHLLSWSRRGLWLVVPSGFLLFITDALALGYSFTFWLKMALLSLAGFNALIFHQFTFASAAGWATYQVAPIKAKAAAIISILLWLGVIICGRWLAY</sequence>